<accession>A0A8I2YJT0</accession>
<dbReference type="OrthoDB" id="2676599at2759"/>
<evidence type="ECO:0000313" key="2">
    <source>
        <dbReference type="Proteomes" id="UP000683000"/>
    </source>
</evidence>
<name>A0A8I2YJT0_9AGAM</name>
<evidence type="ECO:0000313" key="1">
    <source>
        <dbReference type="EMBL" id="KAG6373154.1"/>
    </source>
</evidence>
<organism evidence="1 2">
    <name type="scientific">Boletus reticuloceps</name>
    <dbReference type="NCBI Taxonomy" id="495285"/>
    <lineage>
        <taxon>Eukaryota</taxon>
        <taxon>Fungi</taxon>
        <taxon>Dikarya</taxon>
        <taxon>Basidiomycota</taxon>
        <taxon>Agaricomycotina</taxon>
        <taxon>Agaricomycetes</taxon>
        <taxon>Agaricomycetidae</taxon>
        <taxon>Boletales</taxon>
        <taxon>Boletineae</taxon>
        <taxon>Boletaceae</taxon>
        <taxon>Boletoideae</taxon>
        <taxon>Boletus</taxon>
    </lineage>
</organism>
<dbReference type="Proteomes" id="UP000683000">
    <property type="component" value="Unassembled WGS sequence"/>
</dbReference>
<proteinExistence type="predicted"/>
<dbReference type="EMBL" id="JAGFBS010000023">
    <property type="protein sequence ID" value="KAG6373154.1"/>
    <property type="molecule type" value="Genomic_DNA"/>
</dbReference>
<sequence>MDKGPTFQTVACAKAKKHKVKDEHLSWEEFSQAKYCKIVAMKQQEWPEERIKMVHNFWIAFEMHDWRHDTSEYCKKALLLYQGRIRTDWHKTLGTSAAFCLLLLCKDHLDDLHHELLDNAYAAKMDTVPTFTLSPPSFSPSPKLIHTHPGSICGCLSIHADFVRDAGTACCHLTSIPTHPNPPLMDMDVSPPIMVHRHPAHTTHGICLSLPHWQANNSVPSPFGLPAHPGSSIRPQHPHNASFFQVPPIPAI</sequence>
<reference evidence="1" key="1">
    <citation type="submission" date="2021-03" db="EMBL/GenBank/DDBJ databases">
        <title>Evolutionary innovations through gain and loss of genes in the ectomycorrhizal Boletales.</title>
        <authorList>
            <person name="Wu G."/>
            <person name="Miyauchi S."/>
            <person name="Morin E."/>
            <person name="Yang Z.-L."/>
            <person name="Xu J."/>
            <person name="Martin F.M."/>
        </authorList>
    </citation>
    <scope>NUCLEOTIDE SEQUENCE</scope>
    <source>
        <strain evidence="1">BR01</strain>
    </source>
</reference>
<dbReference type="AlphaFoldDB" id="A0A8I2YJT0"/>
<gene>
    <name evidence="1" type="ORF">JVT61DRAFT_6770</name>
</gene>
<comment type="caution">
    <text evidence="1">The sequence shown here is derived from an EMBL/GenBank/DDBJ whole genome shotgun (WGS) entry which is preliminary data.</text>
</comment>
<keyword evidence="2" id="KW-1185">Reference proteome</keyword>
<protein>
    <submittedName>
        <fullName evidence="1">Uncharacterized protein</fullName>
    </submittedName>
</protein>